<accession>A0A1F6VHY8</accession>
<gene>
    <name evidence="1" type="ORF">A2824_01875</name>
</gene>
<comment type="caution">
    <text evidence="1">The sequence shown here is derived from an EMBL/GenBank/DDBJ whole genome shotgun (WGS) entry which is preliminary data.</text>
</comment>
<organism evidence="1 2">
    <name type="scientific">Candidatus Nomurabacteria bacterium RIFCSPHIGHO2_01_FULL_42_16</name>
    <dbReference type="NCBI Taxonomy" id="1801743"/>
    <lineage>
        <taxon>Bacteria</taxon>
        <taxon>Candidatus Nomuraibacteriota</taxon>
    </lineage>
</organism>
<evidence type="ECO:0000313" key="2">
    <source>
        <dbReference type="Proteomes" id="UP000178059"/>
    </source>
</evidence>
<evidence type="ECO:0008006" key="3">
    <source>
        <dbReference type="Google" id="ProtNLM"/>
    </source>
</evidence>
<dbReference type="EMBL" id="MFTT01000032">
    <property type="protein sequence ID" value="OGI69178.1"/>
    <property type="molecule type" value="Genomic_DNA"/>
</dbReference>
<proteinExistence type="predicted"/>
<name>A0A1F6VHY8_9BACT</name>
<evidence type="ECO:0000313" key="1">
    <source>
        <dbReference type="EMBL" id="OGI69178.1"/>
    </source>
</evidence>
<reference evidence="1 2" key="1">
    <citation type="journal article" date="2016" name="Nat. Commun.">
        <title>Thousands of microbial genomes shed light on interconnected biogeochemical processes in an aquifer system.</title>
        <authorList>
            <person name="Anantharaman K."/>
            <person name="Brown C.T."/>
            <person name="Hug L.A."/>
            <person name="Sharon I."/>
            <person name="Castelle C.J."/>
            <person name="Probst A.J."/>
            <person name="Thomas B.C."/>
            <person name="Singh A."/>
            <person name="Wilkins M.J."/>
            <person name="Karaoz U."/>
            <person name="Brodie E.L."/>
            <person name="Williams K.H."/>
            <person name="Hubbard S.S."/>
            <person name="Banfield J.F."/>
        </authorList>
    </citation>
    <scope>NUCLEOTIDE SEQUENCE [LARGE SCALE GENOMIC DNA]</scope>
</reference>
<dbReference type="Proteomes" id="UP000178059">
    <property type="component" value="Unassembled WGS sequence"/>
</dbReference>
<sequence length="387" mass="43660">MTSFKKGLSVILDIGSGSVGGAVVLSSPKISKPKILYTFRTPIVLAKNLNFERFSSVMLAALKDVLVKIEQNKAGAPENIFCFLASPWTASQTRTIKLKKNSPFRFTKELARNFVEKEIRNFQNTHLKRFEQIGSKMRLLEKEYFQIKLNGYKTNNPLGKRSGDFEIDLFVSIAPEKILGLIEYQIRKFFNLPIHFHSFIFPSFLIIRDLFPKCSDYIFMDIAGEITDVSIVKNDILTESVSFPVGKSFLTATLAERLNKSSMEAGSILNLFLENKLEEKLVSKVNEILSEVKKTWLKSFDEALAKISGGLLPPSTIFVTVDPDVSKFFEQTIAAEEWGQFALANNKFNVIIINNRILSSAISILEKAALDPFLSLESIYTNKIKNI</sequence>
<dbReference type="STRING" id="1801743.A2824_01875"/>
<dbReference type="AlphaFoldDB" id="A0A1F6VHY8"/>
<dbReference type="Gene3D" id="3.30.420.40">
    <property type="match status" value="1"/>
</dbReference>
<protein>
    <recommendedName>
        <fullName evidence="3">SHS2 domain-containing protein</fullName>
    </recommendedName>
</protein>